<evidence type="ECO:0000256" key="1">
    <source>
        <dbReference type="ARBA" id="ARBA00005234"/>
    </source>
</evidence>
<dbReference type="EMBL" id="CP055900">
    <property type="protein sequence ID" value="QKX57995.1"/>
    <property type="molecule type" value="Genomic_DNA"/>
</dbReference>
<dbReference type="OrthoDB" id="1939479at2759"/>
<feature type="compositionally biased region" description="Polar residues" evidence="5">
    <location>
        <begin position="604"/>
        <end position="624"/>
    </location>
</feature>
<dbReference type="KEGG" id="trg:TRUGW13939_05115"/>
<dbReference type="PANTHER" id="PTHR12606:SF141">
    <property type="entry name" value="GH15225P-RELATED"/>
    <property type="match status" value="1"/>
</dbReference>
<evidence type="ECO:0000256" key="5">
    <source>
        <dbReference type="SAM" id="MobiDB-lite"/>
    </source>
</evidence>
<feature type="compositionally biased region" description="Pro residues" evidence="5">
    <location>
        <begin position="582"/>
        <end position="595"/>
    </location>
</feature>
<organism evidence="7 8">
    <name type="scientific">Talaromyces rugulosus</name>
    <name type="common">Penicillium rugulosum</name>
    <dbReference type="NCBI Taxonomy" id="121627"/>
    <lineage>
        <taxon>Eukaryota</taxon>
        <taxon>Fungi</taxon>
        <taxon>Dikarya</taxon>
        <taxon>Ascomycota</taxon>
        <taxon>Pezizomycotina</taxon>
        <taxon>Eurotiomycetes</taxon>
        <taxon>Eurotiomycetidae</taxon>
        <taxon>Eurotiales</taxon>
        <taxon>Trichocomaceae</taxon>
        <taxon>Talaromyces</taxon>
        <taxon>Talaromyces sect. Islandici</taxon>
    </lineage>
</organism>
<dbReference type="RefSeq" id="XP_035344173.1">
    <property type="nucleotide sequence ID" value="XM_035488280.1"/>
</dbReference>
<dbReference type="GO" id="GO:0016929">
    <property type="term" value="F:deSUMOylase activity"/>
    <property type="evidence" value="ECO:0007669"/>
    <property type="project" value="TreeGrafter"/>
</dbReference>
<keyword evidence="8" id="KW-1185">Reference proteome</keyword>
<dbReference type="GO" id="GO:0016926">
    <property type="term" value="P:protein desumoylation"/>
    <property type="evidence" value="ECO:0007669"/>
    <property type="project" value="TreeGrafter"/>
</dbReference>
<evidence type="ECO:0000313" key="7">
    <source>
        <dbReference type="EMBL" id="QKX57995.1"/>
    </source>
</evidence>
<reference evidence="8" key="1">
    <citation type="submission" date="2020-06" db="EMBL/GenBank/DDBJ databases">
        <title>A chromosome-scale genome assembly of Talaromyces rugulosus W13939.</title>
        <authorList>
            <person name="Wang B."/>
            <person name="Guo L."/>
            <person name="Ye K."/>
            <person name="Wang L."/>
        </authorList>
    </citation>
    <scope>NUCLEOTIDE SEQUENCE [LARGE SCALE GENOMIC DNA]</scope>
    <source>
        <strain evidence="8">W13939</strain>
    </source>
</reference>
<comment type="similarity">
    <text evidence="1">Belongs to the peptidase C48 family.</text>
</comment>
<feature type="region of interest" description="Disordered" evidence="5">
    <location>
        <begin position="330"/>
        <end position="357"/>
    </location>
</feature>
<evidence type="ECO:0000256" key="2">
    <source>
        <dbReference type="ARBA" id="ARBA00022670"/>
    </source>
</evidence>
<dbReference type="AlphaFoldDB" id="A0A7H8QWW0"/>
<keyword evidence="2" id="KW-0645">Protease</keyword>
<proteinExistence type="inferred from homology"/>
<dbReference type="SUPFAM" id="SSF54001">
    <property type="entry name" value="Cysteine proteinases"/>
    <property type="match status" value="1"/>
</dbReference>
<dbReference type="GeneID" id="55992613"/>
<dbReference type="PROSITE" id="PS50600">
    <property type="entry name" value="ULP_PROTEASE"/>
    <property type="match status" value="1"/>
</dbReference>
<feature type="region of interest" description="Disordered" evidence="5">
    <location>
        <begin position="279"/>
        <end position="306"/>
    </location>
</feature>
<feature type="compositionally biased region" description="Basic and acidic residues" evidence="5">
    <location>
        <begin position="89"/>
        <end position="118"/>
    </location>
</feature>
<evidence type="ECO:0000259" key="6">
    <source>
        <dbReference type="PROSITE" id="PS50600"/>
    </source>
</evidence>
<dbReference type="Gene3D" id="3.40.395.10">
    <property type="entry name" value="Adenoviral Proteinase, Chain A"/>
    <property type="match status" value="1"/>
</dbReference>
<sequence>MAEMDTVMLDAPAGEYGASLDPMEGVVYHPSPSPFGHSHQTPQHAPRRNLFSSPSLQPRPTLQLSTLHDRQARRQQLTRRWQPRPNDPFYHDMEEARADNRAEQRQFDRSHLHKRDGARFPFSSPKRTRTAYEQDTSDQRRVIDATPRRVVDAARPLLDVTPPPHIDVPPRQIGAIAPQNLLDGSPRLLVDAAPQPLVNAAPQQIVPVAPQPIQMPQWPAALYRRATWRAAIPPWRRIIVPVSRIAQLARRTAQIGIKQTIRTGLGVASAFAHLFDRREESPMPAPETQIAAPAPAPAPQPAPQPAAEMIEPEEPEDPVSLQLQAELTGHASQLPSPPSPSPSPPPPPSPSPSTPIVFFQPRRRLESPANAISEEDSIRIMVANATREARDREMAEVAERAAAQTVDEDEAEPQFALVPPLAPWVRSPIRFNPDVPQVAPWPPMSSTPSSPVIIPSSRPVEETPALNLAPPAHPVNEAPALGLVPTLRPIEENPALRLIPSSSRAIDTIPASRPMVPSLHAVEDTPALDLAPIDETPDSNSLRAVDAIPAQHPVVPPLPRPIDVTPALRLIPSSSRPVETAPSPPPIVPTSPPPHDASFLTPIVPSSSRSISDTPTARPTSSPSRRFPVTPVTRLIPPLMRRYRGTPALRRTTPRVPRPPLDADIEETRDLLSTVTVSGEDGIIPTRIQWWEADTPLGRPVSAVRLFSSNEPPANVSDRTGALYRDEYEEMQREARMRVIRERAMALSRQRVPEGEDAVRPLTESVERQVHAAMSAASNRVLGSTLEGIELTQQKLLTCYKDLEWLNDEVINGHLALTVDYLREKANNTGRNVRPKYFAFSSFFYSKLRDGGYREVSRWARRGKIGGEHLLDVETVFVPVHQQSHWTLLVVSPANKTIEYFDSLGSRWRSFVDTIKEWLAGELGEKYVEDEWTVLRTPSPKQDNGSDCGVFLLTTAKAVALGLEPTAYGPGDVPLLRKKIVAELLNSGFRGDLDPSGPGPARL</sequence>
<feature type="compositionally biased region" description="Pro residues" evidence="5">
    <location>
        <begin position="335"/>
        <end position="353"/>
    </location>
</feature>
<evidence type="ECO:0000256" key="4">
    <source>
        <dbReference type="ARBA" id="ARBA00022807"/>
    </source>
</evidence>
<dbReference type="InterPro" id="IPR003653">
    <property type="entry name" value="Peptidase_C48_C"/>
</dbReference>
<feature type="domain" description="Ubiquitin-like protease family profile" evidence="6">
    <location>
        <begin position="789"/>
        <end position="959"/>
    </location>
</feature>
<dbReference type="Proteomes" id="UP000509510">
    <property type="component" value="Chromosome III"/>
</dbReference>
<protein>
    <recommendedName>
        <fullName evidence="6">Ubiquitin-like protease family profile domain-containing protein</fullName>
    </recommendedName>
</protein>
<dbReference type="GO" id="GO:0006508">
    <property type="term" value="P:proteolysis"/>
    <property type="evidence" value="ECO:0007669"/>
    <property type="project" value="UniProtKB-KW"/>
</dbReference>
<gene>
    <name evidence="7" type="ORF">TRUGW13939_05115</name>
</gene>
<keyword evidence="4" id="KW-0788">Thiol protease</keyword>
<feature type="region of interest" description="Disordered" evidence="5">
    <location>
        <begin position="574"/>
        <end position="630"/>
    </location>
</feature>
<dbReference type="Pfam" id="PF02902">
    <property type="entry name" value="Peptidase_C48"/>
    <property type="match status" value="1"/>
</dbReference>
<feature type="compositionally biased region" description="Pro residues" evidence="5">
    <location>
        <begin position="294"/>
        <end position="304"/>
    </location>
</feature>
<dbReference type="GO" id="GO:0005634">
    <property type="term" value="C:nucleus"/>
    <property type="evidence" value="ECO:0007669"/>
    <property type="project" value="TreeGrafter"/>
</dbReference>
<feature type="compositionally biased region" description="Polar residues" evidence="5">
    <location>
        <begin position="50"/>
        <end position="66"/>
    </location>
</feature>
<feature type="region of interest" description="Disordered" evidence="5">
    <location>
        <begin position="30"/>
        <end position="139"/>
    </location>
</feature>
<dbReference type="PANTHER" id="PTHR12606">
    <property type="entry name" value="SENTRIN/SUMO-SPECIFIC PROTEASE"/>
    <property type="match status" value="1"/>
</dbReference>
<dbReference type="InterPro" id="IPR038765">
    <property type="entry name" value="Papain-like_cys_pep_sf"/>
</dbReference>
<accession>A0A7H8QWW0</accession>
<evidence type="ECO:0000313" key="8">
    <source>
        <dbReference type="Proteomes" id="UP000509510"/>
    </source>
</evidence>
<evidence type="ECO:0000256" key="3">
    <source>
        <dbReference type="ARBA" id="ARBA00022801"/>
    </source>
</evidence>
<name>A0A7H8QWW0_TALRU</name>
<keyword evidence="3" id="KW-0378">Hydrolase</keyword>